<dbReference type="GO" id="GO:0005524">
    <property type="term" value="F:ATP binding"/>
    <property type="evidence" value="ECO:0007669"/>
    <property type="project" value="UniProtKB-KW"/>
</dbReference>
<dbReference type="CDD" id="cd07302">
    <property type="entry name" value="CHD"/>
    <property type="match status" value="1"/>
</dbReference>
<keyword evidence="13 14" id="KW-0456">Lyase</keyword>
<dbReference type="GO" id="GO:0035556">
    <property type="term" value="P:intracellular signal transduction"/>
    <property type="evidence" value="ECO:0007669"/>
    <property type="project" value="InterPro"/>
</dbReference>
<dbReference type="Pfam" id="PF00211">
    <property type="entry name" value="Guanylate_cyc"/>
    <property type="match status" value="1"/>
</dbReference>
<dbReference type="GO" id="GO:0006171">
    <property type="term" value="P:cAMP biosynthetic process"/>
    <property type="evidence" value="ECO:0007669"/>
    <property type="project" value="UniProtKB-KW"/>
</dbReference>
<keyword evidence="7" id="KW-0547">Nucleotide-binding</keyword>
<dbReference type="EC" id="4.6.1.1" evidence="4"/>
<dbReference type="PROSITE" id="PS50125">
    <property type="entry name" value="GUANYLATE_CYCLASE_2"/>
    <property type="match status" value="1"/>
</dbReference>
<feature type="region of interest" description="Disordered" evidence="15">
    <location>
        <begin position="89"/>
        <end position="140"/>
    </location>
</feature>
<evidence type="ECO:0000256" key="14">
    <source>
        <dbReference type="RuleBase" id="RU000405"/>
    </source>
</evidence>
<reference evidence="17" key="2">
    <citation type="submission" date="2017-10" db="EMBL/GenBank/DDBJ databases">
        <title>Ladona fulva Genome sequencing and assembly.</title>
        <authorList>
            <person name="Murali S."/>
            <person name="Richards S."/>
            <person name="Bandaranaike D."/>
            <person name="Bellair M."/>
            <person name="Blankenburg K."/>
            <person name="Chao H."/>
            <person name="Dinh H."/>
            <person name="Doddapaneni H."/>
            <person name="Dugan-Rocha S."/>
            <person name="Elkadiri S."/>
            <person name="Gnanaolivu R."/>
            <person name="Hernandez B."/>
            <person name="Skinner E."/>
            <person name="Javaid M."/>
            <person name="Lee S."/>
            <person name="Li M."/>
            <person name="Ming W."/>
            <person name="Munidasa M."/>
            <person name="Muniz J."/>
            <person name="Nguyen L."/>
            <person name="Hughes D."/>
            <person name="Osuji N."/>
            <person name="Pu L.-L."/>
            <person name="Puazo M."/>
            <person name="Qu C."/>
            <person name="Quiroz J."/>
            <person name="Raj R."/>
            <person name="Weissenberger G."/>
            <person name="Xin Y."/>
            <person name="Zou X."/>
            <person name="Han Y."/>
            <person name="Worley K."/>
            <person name="Muzny D."/>
            <person name="Gibbs R."/>
        </authorList>
    </citation>
    <scope>NUCLEOTIDE SEQUENCE</scope>
    <source>
        <strain evidence="17">Sampled in the wild</strain>
    </source>
</reference>
<keyword evidence="8" id="KW-0067">ATP-binding</keyword>
<keyword evidence="12" id="KW-0472">Membrane</keyword>
<evidence type="ECO:0000313" key="17">
    <source>
        <dbReference type="EMBL" id="KAG8231538.1"/>
    </source>
</evidence>
<feature type="domain" description="Guanylate cyclase" evidence="16">
    <location>
        <begin position="155"/>
        <end position="282"/>
    </location>
</feature>
<accession>A0A8K0KFT3</accession>
<gene>
    <name evidence="17" type="ORF">J437_LFUL008079</name>
</gene>
<evidence type="ECO:0000256" key="1">
    <source>
        <dbReference type="ARBA" id="ARBA00001593"/>
    </source>
</evidence>
<dbReference type="InterPro" id="IPR001054">
    <property type="entry name" value="A/G_cyclase"/>
</dbReference>
<comment type="caution">
    <text evidence="17">The sequence shown here is derived from an EMBL/GenBank/DDBJ whole genome shotgun (WGS) entry which is preliminary data.</text>
</comment>
<dbReference type="SUPFAM" id="SSF55073">
    <property type="entry name" value="Nucleotide cyclase"/>
    <property type="match status" value="1"/>
</dbReference>
<feature type="compositionally biased region" description="Basic and acidic residues" evidence="15">
    <location>
        <begin position="113"/>
        <end position="124"/>
    </location>
</feature>
<evidence type="ECO:0000313" key="18">
    <source>
        <dbReference type="Proteomes" id="UP000792457"/>
    </source>
</evidence>
<evidence type="ECO:0000256" key="15">
    <source>
        <dbReference type="SAM" id="MobiDB-lite"/>
    </source>
</evidence>
<dbReference type="GO" id="GO:0046872">
    <property type="term" value="F:metal ion binding"/>
    <property type="evidence" value="ECO:0007669"/>
    <property type="project" value="UniProtKB-KW"/>
</dbReference>
<evidence type="ECO:0000256" key="3">
    <source>
        <dbReference type="ARBA" id="ARBA00004141"/>
    </source>
</evidence>
<dbReference type="Gene3D" id="3.30.70.1230">
    <property type="entry name" value="Nucleotide cyclase"/>
    <property type="match status" value="1"/>
</dbReference>
<evidence type="ECO:0000256" key="5">
    <source>
        <dbReference type="ARBA" id="ARBA00022692"/>
    </source>
</evidence>
<dbReference type="InterPro" id="IPR018297">
    <property type="entry name" value="A/G_cyclase_CS"/>
</dbReference>
<dbReference type="PROSITE" id="PS00452">
    <property type="entry name" value="GUANYLATE_CYCLASE_1"/>
    <property type="match status" value="1"/>
</dbReference>
<reference evidence="17" key="1">
    <citation type="submission" date="2013-04" db="EMBL/GenBank/DDBJ databases">
        <authorList>
            <person name="Qu J."/>
            <person name="Murali S.C."/>
            <person name="Bandaranaike D."/>
            <person name="Bellair M."/>
            <person name="Blankenburg K."/>
            <person name="Chao H."/>
            <person name="Dinh H."/>
            <person name="Doddapaneni H."/>
            <person name="Downs B."/>
            <person name="Dugan-Rocha S."/>
            <person name="Elkadiri S."/>
            <person name="Gnanaolivu R.D."/>
            <person name="Hernandez B."/>
            <person name="Javaid M."/>
            <person name="Jayaseelan J.C."/>
            <person name="Lee S."/>
            <person name="Li M."/>
            <person name="Ming W."/>
            <person name="Munidasa M."/>
            <person name="Muniz J."/>
            <person name="Nguyen L."/>
            <person name="Ongeri F."/>
            <person name="Osuji N."/>
            <person name="Pu L.-L."/>
            <person name="Puazo M."/>
            <person name="Qu C."/>
            <person name="Quiroz J."/>
            <person name="Raj R."/>
            <person name="Weissenberger G."/>
            <person name="Xin Y."/>
            <person name="Zou X."/>
            <person name="Han Y."/>
            <person name="Richards S."/>
            <person name="Worley K."/>
            <person name="Muzny D."/>
            <person name="Gibbs R."/>
        </authorList>
    </citation>
    <scope>NUCLEOTIDE SEQUENCE</scope>
    <source>
        <strain evidence="17">Sampled in the wild</strain>
    </source>
</reference>
<organism evidence="17 18">
    <name type="scientific">Ladona fulva</name>
    <name type="common">Scarce chaser dragonfly</name>
    <name type="synonym">Libellula fulva</name>
    <dbReference type="NCBI Taxonomy" id="123851"/>
    <lineage>
        <taxon>Eukaryota</taxon>
        <taxon>Metazoa</taxon>
        <taxon>Ecdysozoa</taxon>
        <taxon>Arthropoda</taxon>
        <taxon>Hexapoda</taxon>
        <taxon>Insecta</taxon>
        <taxon>Pterygota</taxon>
        <taxon>Palaeoptera</taxon>
        <taxon>Odonata</taxon>
        <taxon>Epiprocta</taxon>
        <taxon>Anisoptera</taxon>
        <taxon>Libelluloidea</taxon>
        <taxon>Libellulidae</taxon>
        <taxon>Ladona</taxon>
    </lineage>
</organism>
<keyword evidence="10" id="KW-1133">Transmembrane helix</keyword>
<dbReference type="InterPro" id="IPR029787">
    <property type="entry name" value="Nucleotide_cyclase"/>
</dbReference>
<dbReference type="GO" id="GO:0005886">
    <property type="term" value="C:plasma membrane"/>
    <property type="evidence" value="ECO:0007669"/>
    <property type="project" value="TreeGrafter"/>
</dbReference>
<sequence length="328" mass="36996">MVFNYFFITSLHSLSGDGWARGVAQLCLHVVGVHALVMRHVRSRGTFIKVGQALLVRRQLEAEKQLKEKMILSVMPPKVADWLMREGSAAPTETHNRPQDGENEGEDQENDEHESILRKLEKNSRLASSPRSSNPGDIRHSLFRPFNMHRMEDVSILFADIVGFTRMSSNKSAEQLVGLLNDLFERFDGLCADHGCEKISTLGDCYYCVSGCPEPVPDHAKRCVEVGLGMIEAVIQFDRERHEEVSMRVGIHTGTVLCGIVGTMRFKFDVWSNDVTLANQMESTGRPGKVHISEATYRFLGNQYEVEDGDIVKGILIFYLWSGYFIQN</sequence>
<dbReference type="OrthoDB" id="2107370at2759"/>
<keyword evidence="9" id="KW-0460">Magnesium</keyword>
<evidence type="ECO:0000256" key="12">
    <source>
        <dbReference type="ARBA" id="ARBA00023136"/>
    </source>
</evidence>
<evidence type="ECO:0000256" key="2">
    <source>
        <dbReference type="ARBA" id="ARBA00001946"/>
    </source>
</evidence>
<evidence type="ECO:0000256" key="6">
    <source>
        <dbReference type="ARBA" id="ARBA00022723"/>
    </source>
</evidence>
<evidence type="ECO:0000256" key="7">
    <source>
        <dbReference type="ARBA" id="ARBA00022741"/>
    </source>
</evidence>
<keyword evidence="6" id="KW-0479">Metal-binding</keyword>
<evidence type="ECO:0000256" key="11">
    <source>
        <dbReference type="ARBA" id="ARBA00022998"/>
    </source>
</evidence>
<dbReference type="Proteomes" id="UP000792457">
    <property type="component" value="Unassembled WGS sequence"/>
</dbReference>
<keyword evidence="18" id="KW-1185">Reference proteome</keyword>
<comment type="catalytic activity">
    <reaction evidence="1">
        <text>ATP = 3',5'-cyclic AMP + diphosphate</text>
        <dbReference type="Rhea" id="RHEA:15389"/>
        <dbReference type="ChEBI" id="CHEBI:30616"/>
        <dbReference type="ChEBI" id="CHEBI:33019"/>
        <dbReference type="ChEBI" id="CHEBI:58165"/>
        <dbReference type="EC" id="4.6.1.1"/>
    </reaction>
</comment>
<keyword evidence="5" id="KW-0812">Transmembrane</keyword>
<dbReference type="AlphaFoldDB" id="A0A8K0KFT3"/>
<feature type="compositionally biased region" description="Acidic residues" evidence="15">
    <location>
        <begin position="101"/>
        <end position="112"/>
    </location>
</feature>
<comment type="similarity">
    <text evidence="14">Belongs to the adenylyl cyclase class-4/guanylyl cyclase family.</text>
</comment>
<evidence type="ECO:0000256" key="13">
    <source>
        <dbReference type="ARBA" id="ARBA00023239"/>
    </source>
</evidence>
<dbReference type="GO" id="GO:0004016">
    <property type="term" value="F:adenylate cyclase activity"/>
    <property type="evidence" value="ECO:0007669"/>
    <property type="project" value="UniProtKB-EC"/>
</dbReference>
<dbReference type="GO" id="GO:0007189">
    <property type="term" value="P:adenylate cyclase-activating G protein-coupled receptor signaling pathway"/>
    <property type="evidence" value="ECO:0007669"/>
    <property type="project" value="TreeGrafter"/>
</dbReference>
<name>A0A8K0KFT3_LADFU</name>
<proteinExistence type="inferred from homology"/>
<dbReference type="SMART" id="SM00044">
    <property type="entry name" value="CYCc"/>
    <property type="match status" value="1"/>
</dbReference>
<evidence type="ECO:0000256" key="9">
    <source>
        <dbReference type="ARBA" id="ARBA00022842"/>
    </source>
</evidence>
<evidence type="ECO:0000256" key="4">
    <source>
        <dbReference type="ARBA" id="ARBA00012201"/>
    </source>
</evidence>
<keyword evidence="11" id="KW-0115">cAMP biosynthesis</keyword>
<feature type="compositionally biased region" description="Polar residues" evidence="15">
    <location>
        <begin position="125"/>
        <end position="135"/>
    </location>
</feature>
<evidence type="ECO:0000256" key="10">
    <source>
        <dbReference type="ARBA" id="ARBA00022989"/>
    </source>
</evidence>
<protein>
    <recommendedName>
        <fullName evidence="4">adenylate cyclase</fullName>
        <ecNumber evidence="4">4.6.1.1</ecNumber>
    </recommendedName>
</protein>
<evidence type="ECO:0000259" key="16">
    <source>
        <dbReference type="PROSITE" id="PS50125"/>
    </source>
</evidence>
<evidence type="ECO:0000256" key="8">
    <source>
        <dbReference type="ARBA" id="ARBA00022840"/>
    </source>
</evidence>
<dbReference type="PANTHER" id="PTHR45627:SF8">
    <property type="entry name" value="ADENYLATE CYCLASE TYPE 9"/>
    <property type="match status" value="1"/>
</dbReference>
<dbReference type="EMBL" id="KZ308558">
    <property type="protein sequence ID" value="KAG8231538.1"/>
    <property type="molecule type" value="Genomic_DNA"/>
</dbReference>
<dbReference type="PANTHER" id="PTHR45627">
    <property type="entry name" value="ADENYLATE CYCLASE TYPE 1"/>
    <property type="match status" value="1"/>
</dbReference>
<comment type="subcellular location">
    <subcellularLocation>
        <location evidence="3">Membrane</location>
        <topology evidence="3">Multi-pass membrane protein</topology>
    </subcellularLocation>
</comment>
<comment type="cofactor">
    <cofactor evidence="2">
        <name>Mg(2+)</name>
        <dbReference type="ChEBI" id="CHEBI:18420"/>
    </cofactor>
</comment>